<evidence type="ECO:0000313" key="2">
    <source>
        <dbReference type="Proteomes" id="UP000266861"/>
    </source>
</evidence>
<evidence type="ECO:0000313" key="1">
    <source>
        <dbReference type="EMBL" id="RHZ85165.1"/>
    </source>
</evidence>
<keyword evidence="2" id="KW-1185">Reference proteome</keyword>
<dbReference type="Proteomes" id="UP000266861">
    <property type="component" value="Unassembled WGS sequence"/>
</dbReference>
<dbReference type="AlphaFoldDB" id="A0A397J9Y3"/>
<organism evidence="1 2">
    <name type="scientific">Diversispora epigaea</name>
    <dbReference type="NCBI Taxonomy" id="1348612"/>
    <lineage>
        <taxon>Eukaryota</taxon>
        <taxon>Fungi</taxon>
        <taxon>Fungi incertae sedis</taxon>
        <taxon>Mucoromycota</taxon>
        <taxon>Glomeromycotina</taxon>
        <taxon>Glomeromycetes</taxon>
        <taxon>Diversisporales</taxon>
        <taxon>Diversisporaceae</taxon>
        <taxon>Diversispora</taxon>
    </lineage>
</organism>
<dbReference type="EMBL" id="PQFF01000068">
    <property type="protein sequence ID" value="RHZ85165.1"/>
    <property type="molecule type" value="Genomic_DNA"/>
</dbReference>
<reference evidence="1 2" key="1">
    <citation type="submission" date="2018-08" db="EMBL/GenBank/DDBJ databases">
        <title>Genome and evolution of the arbuscular mycorrhizal fungus Diversispora epigaea (formerly Glomus versiforme) and its bacterial endosymbionts.</title>
        <authorList>
            <person name="Sun X."/>
            <person name="Fei Z."/>
            <person name="Harrison M."/>
        </authorList>
    </citation>
    <scope>NUCLEOTIDE SEQUENCE [LARGE SCALE GENOMIC DNA]</scope>
    <source>
        <strain evidence="1 2">IT104</strain>
    </source>
</reference>
<protein>
    <submittedName>
        <fullName evidence="1">Uncharacterized protein</fullName>
    </submittedName>
</protein>
<accession>A0A397J9Y3</accession>
<dbReference type="OrthoDB" id="10564985at2759"/>
<sequence length="68" mass="7748">MNIILHLLNSLSSDEGNDANDVKGTMKVVNDDDGLSRLAILYAKLEDNEFRVKMCIIYHRIYRSKYGG</sequence>
<proteinExistence type="predicted"/>
<name>A0A397J9Y3_9GLOM</name>
<gene>
    <name evidence="1" type="ORF">Glove_71g60</name>
</gene>
<comment type="caution">
    <text evidence="1">The sequence shown here is derived from an EMBL/GenBank/DDBJ whole genome shotgun (WGS) entry which is preliminary data.</text>
</comment>